<proteinExistence type="predicted"/>
<evidence type="ECO:0000313" key="4">
    <source>
        <dbReference type="Proteomes" id="UP000323594"/>
    </source>
</evidence>
<dbReference type="OrthoDB" id="2370461at2"/>
<name>A0A0B7GXW6_TREPH</name>
<reference evidence="2 4" key="3">
    <citation type="submission" date="2019-08" db="EMBL/GenBank/DDBJ databases">
        <authorList>
            <person name="Kuhnert P."/>
        </authorList>
    </citation>
    <scope>NUCLEOTIDE SEQUENCE [LARGE SCALE GENOMIC DNA]</scope>
    <source>
        <strain evidence="2 4">B36.5</strain>
    </source>
</reference>
<protein>
    <submittedName>
        <fullName evidence="1">Uncharacterized protein</fullName>
    </submittedName>
</protein>
<dbReference type="EMBL" id="CDNC01000011">
    <property type="protein sequence ID" value="CEM61461.1"/>
    <property type="molecule type" value="Genomic_DNA"/>
</dbReference>
<dbReference type="RefSeq" id="WP_024753017.1">
    <property type="nucleotide sequence ID" value="NZ_CP042813.1"/>
</dbReference>
<gene>
    <name evidence="2" type="ORF">FUT82_04090</name>
    <name evidence="1" type="ORF">TPHV1_190068</name>
</gene>
<sequence>MGLDMRIKKILLEETAKRYCWASKKEKTKIIDEFTATTGYNRKYAIYVLKNKAVLHTSVFNNVKKLSVKIINKPRKKRTVNFGKEISCLINRSSFEKLISHCAFQNIALLKCRFSLYLRNGGIHQTSQTDVCSLAEFIGMYEPYYGDDVRHEVIRLWEYSTWLCSKRLVVFIRDNLPIKSTLEQLSNCEKCRFPHFCNEVKKCI</sequence>
<organism evidence="1 3">
    <name type="scientific">Treponema phagedenis</name>
    <dbReference type="NCBI Taxonomy" id="162"/>
    <lineage>
        <taxon>Bacteria</taxon>
        <taxon>Pseudomonadati</taxon>
        <taxon>Spirochaetota</taxon>
        <taxon>Spirochaetia</taxon>
        <taxon>Spirochaetales</taxon>
        <taxon>Treponemataceae</taxon>
        <taxon>Treponema</taxon>
    </lineage>
</organism>
<evidence type="ECO:0000313" key="1">
    <source>
        <dbReference type="EMBL" id="CEM61461.1"/>
    </source>
</evidence>
<dbReference type="Proteomes" id="UP000042527">
    <property type="component" value="Unassembled WGS sequence"/>
</dbReference>
<evidence type="ECO:0000313" key="3">
    <source>
        <dbReference type="Proteomes" id="UP000042527"/>
    </source>
</evidence>
<reference evidence="1" key="1">
    <citation type="submission" date="2015-01" db="EMBL/GenBank/DDBJ databases">
        <authorList>
            <person name="Xiang T."/>
            <person name="Song Y."/>
            <person name="Huang L."/>
            <person name="Wang B."/>
            <person name="Wu P."/>
        </authorList>
    </citation>
    <scope>NUCLEOTIDE SEQUENCE [LARGE SCALE GENOMIC DNA]</scope>
    <source>
        <strain evidence="1">V1</strain>
    </source>
</reference>
<evidence type="ECO:0000313" key="2">
    <source>
        <dbReference type="EMBL" id="QEJ97245.1"/>
    </source>
</evidence>
<dbReference type="EMBL" id="CP042817">
    <property type="protein sequence ID" value="QEJ97245.1"/>
    <property type="molecule type" value="Genomic_DNA"/>
</dbReference>
<reference evidence="3" key="2">
    <citation type="submission" date="2015-01" db="EMBL/GenBank/DDBJ databases">
        <authorList>
            <person name="Manzoor Shahid"/>
            <person name="Zubair Saima"/>
        </authorList>
    </citation>
    <scope>NUCLEOTIDE SEQUENCE [LARGE SCALE GENOMIC DNA]</scope>
    <source>
        <strain evidence="3">V1</strain>
    </source>
</reference>
<dbReference type="GeneID" id="57754327"/>
<accession>A0A0B7GXW6</accession>
<keyword evidence="3" id="KW-1185">Reference proteome</keyword>
<dbReference type="AlphaFoldDB" id="A0A0B7GXW6"/>
<dbReference type="Proteomes" id="UP000323594">
    <property type="component" value="Chromosome"/>
</dbReference>